<evidence type="ECO:0000313" key="2">
    <source>
        <dbReference type="EMBL" id="KAL2914467.1"/>
    </source>
</evidence>
<keyword evidence="3" id="KW-1185">Reference proteome</keyword>
<dbReference type="EMBL" id="JADGIZ020000033">
    <property type="protein sequence ID" value="KAL2914467.1"/>
    <property type="molecule type" value="Genomic_DNA"/>
</dbReference>
<evidence type="ECO:0000313" key="1">
    <source>
        <dbReference type="EMBL" id="KAL2914452.1"/>
    </source>
</evidence>
<proteinExistence type="predicted"/>
<accession>A0ABR4N4H5</accession>
<protein>
    <submittedName>
        <fullName evidence="1">Uncharacterized protein</fullName>
    </submittedName>
</protein>
<comment type="caution">
    <text evidence="1">The sequence shown here is derived from an EMBL/GenBank/DDBJ whole genome shotgun (WGS) entry which is preliminary data.</text>
</comment>
<sequence>MFPSALPLATVSLQSQFDPVTALSPLVGGDPTTFANPVLRQQLQQLGLSPAGFGGAWAGPQLPITAGAGGIASLGGITSPLGVGSQIGGLAGLGGNVSGFGSPLTHGMFPSHWLVHPAQATGQFQQQRFLGQMHPLQQQMLQQGGAGWPAVSPLSQYSLVQQQLAQRNAMLGGIGGLGNITGLGGIGGLGIGGYGIGGYGIGGYGGAAIATEAQELAKDLMIDRSRDSRNLGIIVDLLDARSHARQADMLLNALSQGVPVAPQAVVQALASDRQMDQATDSLIRTTINDAKYNRRTDEILSNVVVGRPHVRRADEVAKNAKDDAFDCMLEQQAGALLAAAAQVNPWVGRTRARQQIIAVRDIMAPSMLSGAGVLQTLLTVAPAAMMLRAAGLGNANVIESITGSGAALPTIAAGFGGGFGGLGQAGALGAWTV</sequence>
<dbReference type="Proteomes" id="UP001527925">
    <property type="component" value="Unassembled WGS sequence"/>
</dbReference>
<reference evidence="1 3" key="1">
    <citation type="submission" date="2023-09" db="EMBL/GenBank/DDBJ databases">
        <title>Pangenome analysis of Batrachochytrium dendrobatidis and related Chytrids.</title>
        <authorList>
            <person name="Yacoub M.N."/>
            <person name="Stajich J.E."/>
            <person name="James T.Y."/>
        </authorList>
    </citation>
    <scope>NUCLEOTIDE SEQUENCE [LARGE SCALE GENOMIC DNA]</scope>
    <source>
        <strain evidence="1 3">JEL0888</strain>
    </source>
</reference>
<evidence type="ECO:0000313" key="3">
    <source>
        <dbReference type="Proteomes" id="UP001527925"/>
    </source>
</evidence>
<dbReference type="EMBL" id="JADGIZ020000033">
    <property type="protein sequence ID" value="KAL2914452.1"/>
    <property type="molecule type" value="Genomic_DNA"/>
</dbReference>
<name>A0ABR4N4H5_9FUNG</name>
<organism evidence="1 3">
    <name type="scientific">Polyrhizophydium stewartii</name>
    <dbReference type="NCBI Taxonomy" id="2732419"/>
    <lineage>
        <taxon>Eukaryota</taxon>
        <taxon>Fungi</taxon>
        <taxon>Fungi incertae sedis</taxon>
        <taxon>Chytridiomycota</taxon>
        <taxon>Chytridiomycota incertae sedis</taxon>
        <taxon>Chytridiomycetes</taxon>
        <taxon>Rhizophydiales</taxon>
        <taxon>Rhizophydiales incertae sedis</taxon>
        <taxon>Polyrhizophydium</taxon>
    </lineage>
</organism>
<gene>
    <name evidence="1" type="ORF">HK105_206019</name>
    <name evidence="2" type="ORF">HK105_206034</name>
</gene>